<dbReference type="EMBL" id="JABRWM010000006">
    <property type="protein sequence ID" value="NRF20331.1"/>
    <property type="molecule type" value="Genomic_DNA"/>
</dbReference>
<dbReference type="SUPFAM" id="SSF54909">
    <property type="entry name" value="Dimeric alpha+beta barrel"/>
    <property type="match status" value="1"/>
</dbReference>
<proteinExistence type="predicted"/>
<organism evidence="2 3">
    <name type="scientific">Agrobacterium pusense</name>
    <dbReference type="NCBI Taxonomy" id="648995"/>
    <lineage>
        <taxon>Bacteria</taxon>
        <taxon>Pseudomonadati</taxon>
        <taxon>Pseudomonadota</taxon>
        <taxon>Alphaproteobacteria</taxon>
        <taxon>Hyphomicrobiales</taxon>
        <taxon>Rhizobiaceae</taxon>
        <taxon>Rhizobium/Agrobacterium group</taxon>
        <taxon>Agrobacterium</taxon>
    </lineage>
</organism>
<keyword evidence="3" id="KW-1185">Reference proteome</keyword>
<evidence type="ECO:0000313" key="2">
    <source>
        <dbReference type="EMBL" id="NRF20331.1"/>
    </source>
</evidence>
<sequence length="123" mass="13634">MVAFSPTAFAEFLNAKDDKAVVMLNLLRFDPDGGRERHLEYLKMAEPILARFGAKILFRGNGLPVLTDGDTRMWDAVLLVQYPGRAAFKAMVDDEEYQRAFQVGASSLADIVLQPLTIAAELT</sequence>
<dbReference type="PANTHER" id="PTHR40257:SF1">
    <property type="entry name" value="DUF1330 DOMAIN-CONTAINING PROTEIN"/>
    <property type="match status" value="1"/>
</dbReference>
<dbReference type="PANTHER" id="PTHR40257">
    <property type="match status" value="1"/>
</dbReference>
<dbReference type="AlphaFoldDB" id="A0AA44EK61"/>
<reference evidence="2" key="1">
    <citation type="submission" date="2019-07" db="EMBL/GenBank/DDBJ databases">
        <title>FDA dAtabase for Regulatory Grade micrObial Sequences (FDA-ARGOS): Supporting development and validation of Infectious Disease Dx tests.</title>
        <authorList>
            <person name="Bachman M."/>
            <person name="Young C."/>
            <person name="Tallon L."/>
            <person name="Sadzewicz L."/>
            <person name="Vavikolanu K."/>
            <person name="Mehta A."/>
            <person name="Aluvathingal J."/>
            <person name="Nadendla S."/>
            <person name="Nandy P."/>
            <person name="Geyer C."/>
            <person name="Yan Y."/>
            <person name="Sichtig H."/>
        </authorList>
    </citation>
    <scope>NUCLEOTIDE SEQUENCE</scope>
    <source>
        <strain evidence="2">FDAARGOS_618</strain>
    </source>
</reference>
<gene>
    <name evidence="2" type="ORF">FOB26_14800</name>
</gene>
<name>A0AA44EK61_9HYPH</name>
<dbReference type="Proteomes" id="UP001155820">
    <property type="component" value="Unassembled WGS sequence"/>
</dbReference>
<dbReference type="Pfam" id="PF07045">
    <property type="entry name" value="DUF1330"/>
    <property type="match status" value="1"/>
</dbReference>
<evidence type="ECO:0000259" key="1">
    <source>
        <dbReference type="Pfam" id="PF07045"/>
    </source>
</evidence>
<dbReference type="Gene3D" id="3.30.70.100">
    <property type="match status" value="1"/>
</dbReference>
<accession>A0AA44EK61</accession>
<feature type="domain" description="DUF1330" evidence="1">
    <location>
        <begin position="37"/>
        <end position="103"/>
    </location>
</feature>
<dbReference type="InterPro" id="IPR010753">
    <property type="entry name" value="DUF1330"/>
</dbReference>
<dbReference type="RefSeq" id="WP_100911129.1">
    <property type="nucleotide sequence ID" value="NZ_CP121246.1"/>
</dbReference>
<protein>
    <submittedName>
        <fullName evidence="2">DUF1330 domain-containing protein</fullName>
    </submittedName>
</protein>
<evidence type="ECO:0000313" key="3">
    <source>
        <dbReference type="Proteomes" id="UP001155820"/>
    </source>
</evidence>
<dbReference type="InterPro" id="IPR011008">
    <property type="entry name" value="Dimeric_a/b-barrel"/>
</dbReference>
<comment type="caution">
    <text evidence="2">The sequence shown here is derived from an EMBL/GenBank/DDBJ whole genome shotgun (WGS) entry which is preliminary data.</text>
</comment>